<comment type="caution">
    <text evidence="3">The sequence shown here is derived from an EMBL/GenBank/DDBJ whole genome shotgun (WGS) entry which is preliminary data.</text>
</comment>
<evidence type="ECO:0000256" key="2">
    <source>
        <dbReference type="SAM" id="MobiDB-lite"/>
    </source>
</evidence>
<feature type="region of interest" description="Disordered" evidence="2">
    <location>
        <begin position="2318"/>
        <end position="2339"/>
    </location>
</feature>
<dbReference type="Proteomes" id="UP001607303">
    <property type="component" value="Unassembled WGS sequence"/>
</dbReference>
<evidence type="ECO:0000313" key="3">
    <source>
        <dbReference type="EMBL" id="KAL2724740.1"/>
    </source>
</evidence>
<keyword evidence="1" id="KW-0175">Coiled coil</keyword>
<dbReference type="PANTHER" id="PTHR23159:SF31">
    <property type="entry name" value="CENTROSOME-ASSOCIATED PROTEIN CEP250 ISOFORM X1"/>
    <property type="match status" value="1"/>
</dbReference>
<evidence type="ECO:0000256" key="1">
    <source>
        <dbReference type="SAM" id="Coils"/>
    </source>
</evidence>
<name>A0ABD2AW81_VESMC</name>
<proteinExistence type="predicted"/>
<feature type="coiled-coil region" evidence="1">
    <location>
        <begin position="1132"/>
        <end position="1392"/>
    </location>
</feature>
<feature type="region of interest" description="Disordered" evidence="2">
    <location>
        <begin position="1581"/>
        <end position="1622"/>
    </location>
</feature>
<feature type="region of interest" description="Disordered" evidence="2">
    <location>
        <begin position="2527"/>
        <end position="2549"/>
    </location>
</feature>
<feature type="coiled-coil region" evidence="1">
    <location>
        <begin position="3205"/>
        <end position="3416"/>
    </location>
</feature>
<feature type="coiled-coil region" evidence="1">
    <location>
        <begin position="2936"/>
        <end position="3029"/>
    </location>
</feature>
<protein>
    <submittedName>
        <fullName evidence="3">Golgin subfamily B member 1-like isoform X2</fullName>
    </submittedName>
</protein>
<feature type="coiled-coil region" evidence="1">
    <location>
        <begin position="1892"/>
        <end position="2027"/>
    </location>
</feature>
<accession>A0ABD2AW81</accession>
<feature type="coiled-coil region" evidence="1">
    <location>
        <begin position="372"/>
        <end position="835"/>
    </location>
</feature>
<feature type="compositionally biased region" description="Polar residues" evidence="2">
    <location>
        <begin position="123"/>
        <end position="153"/>
    </location>
</feature>
<organism evidence="3 4">
    <name type="scientific">Vespula maculifrons</name>
    <name type="common">Eastern yellow jacket</name>
    <name type="synonym">Wasp</name>
    <dbReference type="NCBI Taxonomy" id="7453"/>
    <lineage>
        <taxon>Eukaryota</taxon>
        <taxon>Metazoa</taxon>
        <taxon>Ecdysozoa</taxon>
        <taxon>Arthropoda</taxon>
        <taxon>Hexapoda</taxon>
        <taxon>Insecta</taxon>
        <taxon>Pterygota</taxon>
        <taxon>Neoptera</taxon>
        <taxon>Endopterygota</taxon>
        <taxon>Hymenoptera</taxon>
        <taxon>Apocrita</taxon>
        <taxon>Aculeata</taxon>
        <taxon>Vespoidea</taxon>
        <taxon>Vespidae</taxon>
        <taxon>Vespinae</taxon>
        <taxon>Vespula</taxon>
    </lineage>
</organism>
<feature type="coiled-coil region" evidence="1">
    <location>
        <begin position="3054"/>
        <end position="3179"/>
    </location>
</feature>
<feature type="coiled-coil region" evidence="1">
    <location>
        <begin position="2204"/>
        <end position="2275"/>
    </location>
</feature>
<dbReference type="PANTHER" id="PTHR23159">
    <property type="entry name" value="CENTROSOMAL PROTEIN 2"/>
    <property type="match status" value="1"/>
</dbReference>
<keyword evidence="4" id="KW-1185">Reference proteome</keyword>
<feature type="region of interest" description="Disordered" evidence="2">
    <location>
        <begin position="112"/>
        <end position="153"/>
    </location>
</feature>
<feature type="coiled-coil region" evidence="1">
    <location>
        <begin position="2077"/>
        <end position="2178"/>
    </location>
</feature>
<dbReference type="EMBL" id="JAYRBN010000112">
    <property type="protein sequence ID" value="KAL2724740.1"/>
    <property type="molecule type" value="Genomic_DNA"/>
</dbReference>
<reference evidence="3 4" key="1">
    <citation type="journal article" date="2024" name="Ann. Entomol. Soc. Am.">
        <title>Genomic analyses of the southern and eastern yellowjacket wasps (Hymenoptera: Vespidae) reveal evolutionary signatures of social life.</title>
        <authorList>
            <person name="Catto M.A."/>
            <person name="Caine P.B."/>
            <person name="Orr S.E."/>
            <person name="Hunt B.G."/>
            <person name="Goodisman M.A.D."/>
        </authorList>
    </citation>
    <scope>NUCLEOTIDE SEQUENCE [LARGE SCALE GENOMIC DNA]</scope>
    <source>
        <strain evidence="3">232</strain>
        <tissue evidence="3">Head and thorax</tissue>
    </source>
</reference>
<evidence type="ECO:0000313" key="4">
    <source>
        <dbReference type="Proteomes" id="UP001607303"/>
    </source>
</evidence>
<sequence length="3641" mass="424165">MRAKIRQRDEEARRSHLSQLLLAQVPRKVLVVRKKAENMCRHSDFIMWGEFEEPPGTMEEGPPETLEAKETCKQNKNQLESLKEIMLKNKQSLKKKEEEVQEYASRLSKIKSRTKLSKRSKEGASTSRDLEQSSEIDTSIKDISQATTPKAKSSLLQRMLVENRKVFEQRNKEITETKRAVEEKVEAIRQQLDEKDLAMIELQKDQTITPEISIPESSYIQEKDNKIIELNNKISELQAVIIDLQENLKEKDSVIDSKTKAITLMSADLSKKGKTTLDTLEDTKDEMRTMQEHFVLLESSLKQKNDNLLQQLHERDDTISELDGTIKRYENELVEQKLAEIASSDSLRSTLDTLTDTKSAMKSMQENFILIESSLKMKNDNLLQQLQDYEIKLAEANEKIFQLESGKGIVRTPSVEDLQYNLNKLKENNRQLQDEKYELQKSIADMQNKIIASKSMHGNGAIMEKDNRIAELENLIEELKSSNDLLEEESKTELQKQLAELSVKNEDYSNRIMELEKLVHNLEVEKNDIASQLPSELSVQKENEKIQKLTKELDELNRNMIKMKAQHKSKIKGLQKQLENFKMVSDTNAELVRLGNQVTLLEEEKGNLQLSLVDFDELKASAGDWQERIADLESRVSMQTDEIQKNIDAIAMLENQKLDLIQELHSVKQKISGLEAEVADAENHRVTAEMKVVDLEEQLESVHKITENKLETSPNVSELLQKIETLQQENTELSSKLTKLEEKGTSDAGSTESFETIHEVDKNELLKKVEDLTQRNDELTLKLAKLEERNSSHAGSTESFEAINDVDKNELLKKIDQLTQENNDLIVKLSRNDEKGSSDTGSTESFERIPEHNENTAKIELLTQENNDLVIKMTKLEEKLLHLENSHSEIIESNDILQIRKNELDMQNESLLHANNDLSTELTKLKLQISDMEGENTNLQERIKALTTENNDLVIQCTKLEERLSAIQEKQSNGTQRAERCVDNEDQMSILLLEKNNLEKELTILQEKLVEQTNNIALHEIETNDTKLRMNKLLEENHEMITKMQQLEEINQHLVDDLNKTTQEKEELRNKIEFTDEHGKKKEEEKGISAGLQESVEESDSNQQTNVSAVLQDESVIIASLEKEITHCKELITEQTNLIEEMKLKLSSKEEELEIKTKQILDSEASEKEKETLRNELKEMSETIEEWKYKYASVEEKMNALEVSKVSIENGFSMLQEENKQLIEKIEQKDIAKNILKEELESTIATLETNLEKDRTSISMKEDEIVNLKETLESKNEELHNKYLQIQNEMIAIDNLQDELNGYKIDIQQKDLRIASISQELEKVNDALRLKEDEAYSLEKKNSELYEKLRESIPRKEYDKLLEELRDNEILVNNMQSKIDERMKEKNELLAQFESISQQNQDIQYQLVEKHDELKNVLMVKEELDARFNEMERIKTDAENRIIDLTNFSQNNLKFIDELKSELKDTNKMMEQLKVKHVQDIEMHNQRFEDTIEELNAKIQECESLKTELLEKEKLISQNSEETRITLEAKVANLEQELVDSENKKQAQLEKMKKIVATLKRKTAMCQEFEARIAELEERWTSEKDEKEAKNKKNQEVESSMREKDNKIADLEEKLSKSKNETTDSLEHVERLTNEIAIMKDKMFLLVNQISELEDEIDKLHGRITQYSTDIETEKLAKQSIIEEYESYKKDILQKYDQQQLILEETKENARELSVRMQVMETEYVEHLGLIKHLQAENGLLMSKQIQINEKLENAEKESEDRQLLIEELQKKIVPSVDVVTQTSEDELRQDTRPIVQQCDHCEQCQTIVQALEAKLQEREAEIENLDNELANHIGNFVQMRESLRFGDMMNQSGMRNRTMEDLYNDLLYQYNTLLANNKEIKAKLEYMVKENEEIIEKSKTLETLNATLQEKILATDKGAMQDEKYDDLLKKYNEREKELQDLQEKTEAVENEMKRSVETLQCEITLLKSEKEELLEKYKLLNDQKEALEHELEHLKTVNNENNQRLIELQSELDKLNQKNTTIEEANLTVTKSSDLDDIKAEEKYTVPQLFDASKIFGPQYNVDEQKETAKLQDLVNNKDMECLALKKEIDSLQKQMNEDKAQVLLSRNAYEEELKVSQERSQTMQIEIDNLQRVIEDKVKQIGLLNDEINNVHSRMQSQFNQQENLDTQIEELKTAKDNEIQSLQVELNTTKDILTSLSVQCEEQSNLIDMYKLQISNLEQETRESMNNDSTLDLQHRLTEITKERDTLQLQMNDLARSLEELKQQNIILEGVKEKELTKGLIQDLETTSKNENELQKATSESSELAGIQTSVPVTEQSTNLSVDDSNEKFNTDEDTWGWNADDVQVADDHHYTQISIIPSPEIQLRTKIDEMEKKLEDLEEEKAKLMEENKASQIRSGKMVKKLKEYKVQIEHLQQQLKSQKSMTGLCELDSAIEEELRSQITELEKNLKELNEEHKNTIIERESLLKRIDVIVSANERYMETKERQDMDIEVLRLENKDLANKIKSLEAISSEDNVTSEIELPSLESGRSAKQLPKRVGTEDGTSDVQKLCDKYKEELEVLRDDMETLATENEQLQHYLEEQKSRISTLERKLIAGEKNSQELNKLRERKEELQGLLEKLEEEKETLKKRFEERLSEISKETVQMEERIKEMSQRLEQSETKTNELQKREENILEEKSMMEERIREAKITEEKLFAVSESLTEVTELLNVRVQEVADLKQELQKQYVGRQDAEEKLQENIQSLAQELKEKKQELDDLRGAFSVKESELIQQKSVETVSFLVSEATQELVQKHAIDIEERNKEIRDLRDKLNALQITTDEYVSELSKRSTQEETVASLSLNLQDKVTLLETVKAELLNAKEEFQQRQLQWDKESQKHSLDTERYLSTIAQLEDRLRESENVSRKLQEQIASLSLFEQETVDLRAALSEKEFVLSKFEEELERYKVSLNDKDAETKELRIELKNFDETKKDLRDSAGEIIRLTSEFEKMRISLEEAKGALREKESLLKMVEEKLDEKQTELDRLYSIDSIQNQQSSNTVDGLPLFRMGNDNEEMLRGTIEKIKVQLEDKQQEIEHLKYIIEENTYPKIIQDMQDSINLLYNEKAELENALEVAKKDLLEKQNQMESLIQRLDAQEKEDSTLLARERDRRSVQDHEEIVRLQNELHAKEQEINELKYVIAEKDSQLSQVNFDPTSDDYELRENLQSLTAELYAKEQEIRQLKSNIDKLQNEISRLKTFEMVSEETRDMIERLTSEKEAIRLESEELLERKLVEKESEIDAIKQRLSTENEELLGKLRSRDQDVENLKRQLETWSVEWDETLRHKDEELEKAKLNLQEKEKLISEFTFTKEAEIQNLTIQINEKNIRIEELIELSEKDEKELVELRQYVEEKEVEIRELTNRLEGKVKEYEMIQRALKKDFSVGETQKIQEGQELERTTLNTSDILEEKEDSKYSNELDLALYMLHQRDVRCEELTHELMQLLEERDTLQLRLSNAIRINEELRKISSSDSSPKKDVPASSETMDEPLVEHPSPSKSDGPVEIAKEAIDAPIEDKAALSLKLSQLHTVGHTKDVRLRDERELRHTQQMSLLAHKDVLSTLPPEAAAKLVNANYTLSRDVQSQSSVLLNWLWGKSTPKVMHM</sequence>
<feature type="coiled-coil region" evidence="1">
    <location>
        <begin position="2365"/>
        <end position="2514"/>
    </location>
</feature>
<feature type="region of interest" description="Disordered" evidence="2">
    <location>
        <begin position="1062"/>
        <end position="1104"/>
    </location>
</feature>
<feature type="coiled-coil region" evidence="1">
    <location>
        <begin position="3472"/>
        <end position="3499"/>
    </location>
</feature>
<feature type="compositionally biased region" description="Basic and acidic residues" evidence="2">
    <location>
        <begin position="1062"/>
        <end position="1087"/>
    </location>
</feature>
<feature type="compositionally biased region" description="Polar residues" evidence="2">
    <location>
        <begin position="2318"/>
        <end position="2327"/>
    </location>
</feature>
<feature type="coiled-coil region" evidence="1">
    <location>
        <begin position="2719"/>
        <end position="2911"/>
    </location>
</feature>
<feature type="compositionally biased region" description="Basic and acidic residues" evidence="2">
    <location>
        <begin position="3505"/>
        <end position="3517"/>
    </location>
</feature>
<feature type="region of interest" description="Disordered" evidence="2">
    <location>
        <begin position="3505"/>
        <end position="3540"/>
    </location>
</feature>
<gene>
    <name evidence="3" type="ORF">V1477_018601</name>
</gene>
<feature type="coiled-coil region" evidence="1">
    <location>
        <begin position="1802"/>
        <end position="1836"/>
    </location>
</feature>
<feature type="coiled-coil region" evidence="1">
    <location>
        <begin position="164"/>
        <end position="254"/>
    </location>
</feature>